<dbReference type="KEGG" id="doe:DENOEST_1074"/>
<evidence type="ECO:0008006" key="3">
    <source>
        <dbReference type="Google" id="ProtNLM"/>
    </source>
</evidence>
<dbReference type="AlphaFoldDB" id="A0A6S6XZA5"/>
<dbReference type="EMBL" id="LR778301">
    <property type="protein sequence ID" value="CAB1368239.1"/>
    <property type="molecule type" value="Genomic_DNA"/>
</dbReference>
<dbReference type="Proteomes" id="UP000515733">
    <property type="component" value="Chromosome"/>
</dbReference>
<dbReference type="Gene3D" id="1.10.3210.30">
    <property type="match status" value="1"/>
</dbReference>
<name>A0A6S6XZA5_9PROT</name>
<gene>
    <name evidence="1" type="ORF">DENOEST_1074</name>
</gene>
<accession>A0A6S6XZA5</accession>
<keyword evidence="2" id="KW-1185">Reference proteome</keyword>
<proteinExistence type="predicted"/>
<evidence type="ECO:0000313" key="2">
    <source>
        <dbReference type="Proteomes" id="UP000515733"/>
    </source>
</evidence>
<protein>
    <recommendedName>
        <fullName evidence="3">HD Cas3-type domain-containing protein</fullName>
    </recommendedName>
</protein>
<sequence>MGIPCAGLWHDLGKYQTEFQQYIRSASGFDAHIETAPGKVKHAIAGFAPSKK</sequence>
<dbReference type="InterPro" id="IPR038257">
    <property type="entry name" value="CRISPR-assoc_Cas3_HD_sf"/>
</dbReference>
<reference evidence="1 2" key="1">
    <citation type="submission" date="2020-03" db="EMBL/GenBank/DDBJ databases">
        <authorList>
            <consortium name="Genoscope - CEA"/>
            <person name="William W."/>
        </authorList>
    </citation>
    <scope>NUCLEOTIDE SEQUENCE [LARGE SCALE GENOMIC DNA]</scope>
    <source>
        <strain evidence="2">DSM 16959</strain>
    </source>
</reference>
<organism evidence="1 2">
    <name type="scientific">Denitratisoma oestradiolicum</name>
    <dbReference type="NCBI Taxonomy" id="311182"/>
    <lineage>
        <taxon>Bacteria</taxon>
        <taxon>Pseudomonadati</taxon>
        <taxon>Pseudomonadota</taxon>
        <taxon>Betaproteobacteria</taxon>
        <taxon>Nitrosomonadales</taxon>
        <taxon>Sterolibacteriaceae</taxon>
        <taxon>Denitratisoma</taxon>
    </lineage>
</organism>
<evidence type="ECO:0000313" key="1">
    <source>
        <dbReference type="EMBL" id="CAB1368239.1"/>
    </source>
</evidence>